<evidence type="ECO:0000256" key="1">
    <source>
        <dbReference type="SAM" id="Coils"/>
    </source>
</evidence>
<dbReference type="InterPro" id="IPR023220">
    <property type="entry name" value="T4SS_VirB5-domain"/>
</dbReference>
<dbReference type="CDD" id="cd14262">
    <property type="entry name" value="VirB5_like"/>
    <property type="match status" value="1"/>
</dbReference>
<keyword evidence="1" id="KW-0175">Coiled coil</keyword>
<dbReference type="RefSeq" id="WP_014343785.1">
    <property type="nucleotide sequence ID" value="NC_016853.1"/>
</dbReference>
<dbReference type="EMBL" id="JQ031551">
    <property type="protein sequence ID" value="AEY78183.1"/>
    <property type="molecule type" value="Genomic_DNA"/>
</dbReference>
<organism evidence="2">
    <name type="scientific">Aliivibrio fischeri</name>
    <name type="common">Vibrio fischeri</name>
    <dbReference type="NCBI Taxonomy" id="668"/>
    <lineage>
        <taxon>Bacteria</taxon>
        <taxon>Pseudomonadati</taxon>
        <taxon>Pseudomonadota</taxon>
        <taxon>Gammaproteobacteria</taxon>
        <taxon>Vibrionales</taxon>
        <taxon>Vibrionaceae</taxon>
        <taxon>Aliivibrio</taxon>
    </lineage>
</organism>
<dbReference type="NCBIfam" id="TIGR02791">
    <property type="entry name" value="VirB5"/>
    <property type="match status" value="1"/>
</dbReference>
<accession>H2ES16</accession>
<dbReference type="Pfam" id="PF07996">
    <property type="entry name" value="T4SS"/>
    <property type="match status" value="1"/>
</dbReference>
<reference evidence="2" key="1">
    <citation type="submission" date="2011-11" db="EMBL/GenBank/DDBJ databases">
        <authorList>
            <person name="Summers A.O."/>
            <person name="Wireman J."/>
            <person name="Williams L.E."/>
        </authorList>
    </citation>
    <scope>NUCLEOTIDE SEQUENCE</scope>
    <source>
        <strain evidence="2">ES657</strain>
        <plasmid evidence="2">pES657-44</plasmid>
    </source>
</reference>
<dbReference type="SUPFAM" id="SSF101082">
    <property type="entry name" value="Typo IV secretion system protein TraC"/>
    <property type="match status" value="1"/>
</dbReference>
<feature type="coiled-coil region" evidence="1">
    <location>
        <begin position="32"/>
        <end position="66"/>
    </location>
</feature>
<evidence type="ECO:0000313" key="2">
    <source>
        <dbReference type="EMBL" id="AEY78183.1"/>
    </source>
</evidence>
<geneLocation type="plasmid" evidence="2">
    <name>pES657-44</name>
</geneLocation>
<dbReference type="InterPro" id="IPR014158">
    <property type="entry name" value="T4SS_VirB5"/>
</dbReference>
<proteinExistence type="predicted"/>
<dbReference type="AlphaFoldDB" id="H2ES16"/>
<keyword evidence="2" id="KW-0614">Plasmid</keyword>
<sequence length="235" mass="26708">MGLSLTIPSVHAGFPVSVLVDVPGQLAQFQNMAQMLKEYATMLDQLNKMQEQLQQMEREYNSVTGTRGLGNILNNPDFSKHLPDNWQTILRNIRYNGYEGLDGAAKALRDASKVIDSCEYIEDRVERQNCAALALKPVQDQAFATNAYQKSYDRTAQIESLMNEINRTRDPKAIAELSARIQAEQALIQNEQTKLSMYQATSESEQRLLLQQQKEINSRTWRSKNYGADVPPMEF</sequence>
<name>H2ES16_ALIFS</name>
<dbReference type="Gene3D" id="1.20.58.430">
    <property type="entry name" value="Type IV secretion system, VirB5-domain"/>
    <property type="match status" value="1"/>
</dbReference>
<protein>
    <submittedName>
        <fullName evidence="2">Minor pilin of type IV secretion complex (VirB5)</fullName>
    </submittedName>
</protein>